<dbReference type="AlphaFoldDB" id="A0A3G2R5I7"/>
<sequence>MSRRIARELAFKILYAIHEGKNTIEEAAEIVLSKSIDEQHKHFIFKEVRGTLDHLEVIDKTIQKYSSAWDLERLASTDRNILRLAIYEMLFCEDIPVSVSINEAVDMAKKYCDEQSYKYINGILGTVAKEEINR</sequence>
<feature type="domain" description="NusB/RsmB/TIM44" evidence="7">
    <location>
        <begin position="5"/>
        <end position="129"/>
    </location>
</feature>
<reference evidence="8 9" key="1">
    <citation type="submission" date="2018-10" db="EMBL/GenBank/DDBJ databases">
        <authorList>
            <person name="Zhang X."/>
        </authorList>
    </citation>
    <scope>NUCLEOTIDE SEQUENCE [LARGE SCALE GENOMIC DNA]</scope>
    <source>
        <strain evidence="8 9">SK-G1</strain>
    </source>
</reference>
<evidence type="ECO:0000256" key="5">
    <source>
        <dbReference type="ARBA" id="ARBA00023163"/>
    </source>
</evidence>
<keyword evidence="2 6" id="KW-0889">Transcription antitermination</keyword>
<keyword evidence="3 6" id="KW-0694">RNA-binding</keyword>
<dbReference type="PANTHER" id="PTHR11078">
    <property type="entry name" value="N UTILIZATION SUBSTANCE PROTEIN B-RELATED"/>
    <property type="match status" value="1"/>
</dbReference>
<dbReference type="GO" id="GO:0005829">
    <property type="term" value="C:cytosol"/>
    <property type="evidence" value="ECO:0007669"/>
    <property type="project" value="TreeGrafter"/>
</dbReference>
<dbReference type="Gene3D" id="1.10.940.10">
    <property type="entry name" value="NusB-like"/>
    <property type="match status" value="1"/>
</dbReference>
<dbReference type="Proteomes" id="UP000280960">
    <property type="component" value="Chromosome"/>
</dbReference>
<dbReference type="KEGG" id="bacg:D2962_08800"/>
<dbReference type="EMBL" id="CP033169">
    <property type="protein sequence ID" value="AYO30700.1"/>
    <property type="molecule type" value="Genomic_DNA"/>
</dbReference>
<evidence type="ECO:0000256" key="1">
    <source>
        <dbReference type="ARBA" id="ARBA00005952"/>
    </source>
</evidence>
<evidence type="ECO:0000256" key="6">
    <source>
        <dbReference type="HAMAP-Rule" id="MF_00073"/>
    </source>
</evidence>
<comment type="similarity">
    <text evidence="1 6">Belongs to the NusB family.</text>
</comment>
<protein>
    <recommendedName>
        <fullName evidence="6">Transcription antitermination protein NusB</fullName>
    </recommendedName>
    <alternativeName>
        <fullName evidence="6">Antitermination factor NusB</fullName>
    </alternativeName>
</protein>
<dbReference type="InterPro" id="IPR035926">
    <property type="entry name" value="NusB-like_sf"/>
</dbReference>
<accession>A0A3G2R5I7</accession>
<evidence type="ECO:0000256" key="3">
    <source>
        <dbReference type="ARBA" id="ARBA00022884"/>
    </source>
</evidence>
<dbReference type="HAMAP" id="MF_00073">
    <property type="entry name" value="NusB"/>
    <property type="match status" value="1"/>
</dbReference>
<dbReference type="PANTHER" id="PTHR11078:SF3">
    <property type="entry name" value="ANTITERMINATION NUSB DOMAIN-CONTAINING PROTEIN"/>
    <property type="match status" value="1"/>
</dbReference>
<keyword evidence="5 6" id="KW-0804">Transcription</keyword>
<evidence type="ECO:0000313" key="9">
    <source>
        <dbReference type="Proteomes" id="UP000280960"/>
    </source>
</evidence>
<evidence type="ECO:0000256" key="2">
    <source>
        <dbReference type="ARBA" id="ARBA00022814"/>
    </source>
</evidence>
<dbReference type="Pfam" id="PF01029">
    <property type="entry name" value="NusB"/>
    <property type="match status" value="1"/>
</dbReference>
<proteinExistence type="inferred from homology"/>
<dbReference type="CDD" id="cd00619">
    <property type="entry name" value="Terminator_NusB"/>
    <property type="match status" value="1"/>
</dbReference>
<comment type="function">
    <text evidence="6">Involved in transcription antitermination. Required for transcription of ribosomal RNA (rRNA) genes. Binds specifically to the boxA antiterminator sequence of the ribosomal RNA (rrn) operons.</text>
</comment>
<dbReference type="GO" id="GO:0031564">
    <property type="term" value="P:transcription antitermination"/>
    <property type="evidence" value="ECO:0007669"/>
    <property type="project" value="UniProtKB-KW"/>
</dbReference>
<dbReference type="InterPro" id="IPR011605">
    <property type="entry name" value="NusB_fam"/>
</dbReference>
<evidence type="ECO:0000256" key="4">
    <source>
        <dbReference type="ARBA" id="ARBA00023015"/>
    </source>
</evidence>
<dbReference type="GO" id="GO:0003723">
    <property type="term" value="F:RNA binding"/>
    <property type="evidence" value="ECO:0007669"/>
    <property type="project" value="UniProtKB-UniRule"/>
</dbReference>
<gene>
    <name evidence="6 8" type="primary">nusB</name>
    <name evidence="8" type="ORF">D2962_08800</name>
</gene>
<keyword evidence="9" id="KW-1185">Reference proteome</keyword>
<keyword evidence="4 6" id="KW-0805">Transcription regulation</keyword>
<dbReference type="InterPro" id="IPR006027">
    <property type="entry name" value="NusB_RsmB_TIM44"/>
</dbReference>
<organism evidence="8 9">
    <name type="scientific">Biomaibacter acetigenes</name>
    <dbReference type="NCBI Taxonomy" id="2316383"/>
    <lineage>
        <taxon>Bacteria</taxon>
        <taxon>Bacillati</taxon>
        <taxon>Bacillota</taxon>
        <taxon>Clostridia</taxon>
        <taxon>Thermosediminibacterales</taxon>
        <taxon>Tepidanaerobacteraceae</taxon>
        <taxon>Biomaibacter</taxon>
    </lineage>
</organism>
<dbReference type="SUPFAM" id="SSF48013">
    <property type="entry name" value="NusB-like"/>
    <property type="match status" value="1"/>
</dbReference>
<name>A0A3G2R5I7_9FIRM</name>
<dbReference type="NCBIfam" id="TIGR01951">
    <property type="entry name" value="nusB"/>
    <property type="match status" value="1"/>
</dbReference>
<evidence type="ECO:0000259" key="7">
    <source>
        <dbReference type="Pfam" id="PF01029"/>
    </source>
</evidence>
<dbReference type="GO" id="GO:0006353">
    <property type="term" value="P:DNA-templated transcription termination"/>
    <property type="evidence" value="ECO:0007669"/>
    <property type="project" value="UniProtKB-UniRule"/>
</dbReference>
<evidence type="ECO:0000313" key="8">
    <source>
        <dbReference type="EMBL" id="AYO30700.1"/>
    </source>
</evidence>